<proteinExistence type="predicted"/>
<organism evidence="1 2">
    <name type="scientific">Penicillium cosmopolitanum</name>
    <dbReference type="NCBI Taxonomy" id="1131564"/>
    <lineage>
        <taxon>Eukaryota</taxon>
        <taxon>Fungi</taxon>
        <taxon>Dikarya</taxon>
        <taxon>Ascomycota</taxon>
        <taxon>Pezizomycotina</taxon>
        <taxon>Eurotiomycetes</taxon>
        <taxon>Eurotiomycetidae</taxon>
        <taxon>Eurotiales</taxon>
        <taxon>Aspergillaceae</taxon>
        <taxon>Penicillium</taxon>
    </lineage>
</organism>
<dbReference type="GeneID" id="81373337"/>
<dbReference type="AlphaFoldDB" id="A0A9W9VQ69"/>
<dbReference type="RefSeq" id="XP_056484977.1">
    <property type="nucleotide sequence ID" value="XM_056634357.1"/>
</dbReference>
<reference evidence="1" key="2">
    <citation type="journal article" date="2023" name="IMA Fungus">
        <title>Comparative genomic study of the Penicillium genus elucidates a diverse pangenome and 15 lateral gene transfer events.</title>
        <authorList>
            <person name="Petersen C."/>
            <person name="Sorensen T."/>
            <person name="Nielsen M.R."/>
            <person name="Sondergaard T.E."/>
            <person name="Sorensen J.L."/>
            <person name="Fitzpatrick D.A."/>
            <person name="Frisvad J.C."/>
            <person name="Nielsen K.L."/>
        </authorList>
    </citation>
    <scope>NUCLEOTIDE SEQUENCE</scope>
    <source>
        <strain evidence="1">IBT 29677</strain>
    </source>
</reference>
<gene>
    <name evidence="1" type="ORF">N7509_009720</name>
</gene>
<keyword evidence="2" id="KW-1185">Reference proteome</keyword>
<name>A0A9W9VQ69_9EURO</name>
<dbReference type="EMBL" id="JAPZBU010000009">
    <property type="protein sequence ID" value="KAJ5387179.1"/>
    <property type="molecule type" value="Genomic_DNA"/>
</dbReference>
<accession>A0A9W9VQ69</accession>
<protein>
    <submittedName>
        <fullName evidence="1">Uncharacterized protein</fullName>
    </submittedName>
</protein>
<sequence>MDIPVLQNLSLRLPMKEGPERAILISDTVQALRATLGRNPFYLEVTRFRTALNLLDDWAGGQSLPIELSNMNFEVGNISERCEFY</sequence>
<dbReference type="Proteomes" id="UP001147747">
    <property type="component" value="Unassembled WGS sequence"/>
</dbReference>
<evidence type="ECO:0000313" key="2">
    <source>
        <dbReference type="Proteomes" id="UP001147747"/>
    </source>
</evidence>
<comment type="caution">
    <text evidence="1">The sequence shown here is derived from an EMBL/GenBank/DDBJ whole genome shotgun (WGS) entry which is preliminary data.</text>
</comment>
<reference evidence="1" key="1">
    <citation type="submission" date="2022-12" db="EMBL/GenBank/DDBJ databases">
        <authorList>
            <person name="Petersen C."/>
        </authorList>
    </citation>
    <scope>NUCLEOTIDE SEQUENCE</scope>
    <source>
        <strain evidence="1">IBT 29677</strain>
    </source>
</reference>
<dbReference type="OrthoDB" id="10421291at2759"/>
<evidence type="ECO:0000313" key="1">
    <source>
        <dbReference type="EMBL" id="KAJ5387179.1"/>
    </source>
</evidence>